<protein>
    <submittedName>
        <fullName evidence="1">Transposase IS4 family protein</fullName>
    </submittedName>
</protein>
<dbReference type="AlphaFoldDB" id="T0ZCC6"/>
<feature type="non-terminal residue" evidence="1">
    <location>
        <position position="192"/>
    </location>
</feature>
<reference evidence="1" key="2">
    <citation type="journal article" date="2014" name="ISME J.">
        <title>Microbial stratification in low pH oxic and suboxic macroscopic growths along an acid mine drainage.</title>
        <authorList>
            <person name="Mendez-Garcia C."/>
            <person name="Mesa V."/>
            <person name="Sprenger R.R."/>
            <person name="Richter M."/>
            <person name="Diez M.S."/>
            <person name="Solano J."/>
            <person name="Bargiela R."/>
            <person name="Golyshina O.V."/>
            <person name="Manteca A."/>
            <person name="Ramos J.L."/>
            <person name="Gallego J.R."/>
            <person name="Llorente I."/>
            <person name="Martins Dos Santos V.A."/>
            <person name="Jensen O.N."/>
            <person name="Pelaez A.I."/>
            <person name="Sanchez J."/>
            <person name="Ferrer M."/>
        </authorList>
    </citation>
    <scope>NUCLEOTIDE SEQUENCE</scope>
</reference>
<reference evidence="1" key="1">
    <citation type="submission" date="2013-08" db="EMBL/GenBank/DDBJ databases">
        <authorList>
            <person name="Mendez C."/>
            <person name="Richter M."/>
            <person name="Ferrer M."/>
            <person name="Sanchez J."/>
        </authorList>
    </citation>
    <scope>NUCLEOTIDE SEQUENCE</scope>
</reference>
<comment type="caution">
    <text evidence="1">The sequence shown here is derived from an EMBL/GenBank/DDBJ whole genome shotgun (WGS) entry which is preliminary data.</text>
</comment>
<evidence type="ECO:0000313" key="1">
    <source>
        <dbReference type="EMBL" id="EQD41747.1"/>
    </source>
</evidence>
<name>T0ZCC6_9ZZZZ</name>
<dbReference type="EMBL" id="AUZY01009534">
    <property type="protein sequence ID" value="EQD41747.1"/>
    <property type="molecule type" value="Genomic_DNA"/>
</dbReference>
<gene>
    <name evidence="1" type="ORF">B1B_14395</name>
</gene>
<organism evidence="1">
    <name type="scientific">mine drainage metagenome</name>
    <dbReference type="NCBI Taxonomy" id="410659"/>
    <lineage>
        <taxon>unclassified sequences</taxon>
        <taxon>metagenomes</taxon>
        <taxon>ecological metagenomes</taxon>
    </lineage>
</organism>
<accession>T0ZCC6</accession>
<sequence length="192" mass="21492">MYLRETKRTNSDGRTVSYLQLAHNRRDPKTGVPKAEMIHSFGRADRVDREGLARLVRSISRFLEPGEAVAASTAGEVEVVDSRPLGGALVLDHLWHQLGIDQGVKRLLAGRKLDPRVERVLFALVANRALEPLSKLAGTQWVRERVFIPGLPEVDEDSCYRAMDFLLEGEEELAKAVYFSTAELLDLNVDLI</sequence>
<proteinExistence type="predicted"/>